<evidence type="ECO:0000313" key="2">
    <source>
        <dbReference type="Proteomes" id="UP001057291"/>
    </source>
</evidence>
<dbReference type="RefSeq" id="WP_282201493.1">
    <property type="nucleotide sequence ID" value="NZ_BOQE01000001.1"/>
</dbReference>
<proteinExistence type="predicted"/>
<dbReference type="Proteomes" id="UP001057291">
    <property type="component" value="Unassembled WGS sequence"/>
</dbReference>
<accession>A0AAV4LHM2</accession>
<dbReference type="AlphaFoldDB" id="A0AAV4LHM2"/>
<name>A0AAV4LHM2_9BACL</name>
<protein>
    <submittedName>
        <fullName evidence="1">Uncharacterized protein</fullName>
    </submittedName>
</protein>
<dbReference type="EMBL" id="BOQE01000001">
    <property type="protein sequence ID" value="GIM47312.1"/>
    <property type="molecule type" value="Genomic_DNA"/>
</dbReference>
<reference evidence="1" key="1">
    <citation type="journal article" date="2023" name="Int. J. Syst. Evol. Microbiol.">
        <title>Collibacillus ludicampi gen. nov., sp. nov., a new soil bacterium of the family Alicyclobacillaceae.</title>
        <authorList>
            <person name="Jojima T."/>
            <person name="Ioku Y."/>
            <person name="Fukuta Y."/>
            <person name="Shirasaka N."/>
            <person name="Matsumura Y."/>
            <person name="Mori M."/>
        </authorList>
    </citation>
    <scope>NUCLEOTIDE SEQUENCE</scope>
    <source>
        <strain evidence="1">TP075</strain>
    </source>
</reference>
<gene>
    <name evidence="1" type="ORF">DNHGIG_28610</name>
</gene>
<comment type="caution">
    <text evidence="1">The sequence shown here is derived from an EMBL/GenBank/DDBJ whole genome shotgun (WGS) entry which is preliminary data.</text>
</comment>
<evidence type="ECO:0000313" key="1">
    <source>
        <dbReference type="EMBL" id="GIM47312.1"/>
    </source>
</evidence>
<sequence length="86" mass="9792">MSRMTTYLYSPEGVVDRTDNWEICVCNEGDRYLVRAENSGTNLTYDWQEFDAHSEGEAFAEMVSLINANQNHQVAKQPPYVGQTPT</sequence>
<organism evidence="1 2">
    <name type="scientific">Collibacillus ludicampi</name>
    <dbReference type="NCBI Taxonomy" id="2771369"/>
    <lineage>
        <taxon>Bacteria</taxon>
        <taxon>Bacillati</taxon>
        <taxon>Bacillota</taxon>
        <taxon>Bacilli</taxon>
        <taxon>Bacillales</taxon>
        <taxon>Alicyclobacillaceae</taxon>
        <taxon>Collibacillus</taxon>
    </lineage>
</organism>
<keyword evidence="2" id="KW-1185">Reference proteome</keyword>